<reference evidence="2" key="1">
    <citation type="submission" date="2021-05" db="EMBL/GenBank/DDBJ databases">
        <authorList>
            <person name="Arsene-Ploetze F."/>
        </authorList>
    </citation>
    <scope>NUCLEOTIDE SEQUENCE</scope>
    <source>
        <strain evidence="2">DSM 42138</strain>
    </source>
</reference>
<evidence type="ECO:0000256" key="1">
    <source>
        <dbReference type="SAM" id="MobiDB-lite"/>
    </source>
</evidence>
<protein>
    <submittedName>
        <fullName evidence="2">Uncharacterized protein</fullName>
    </submittedName>
</protein>
<sequence length="61" mass="6285">MSGTAAIHGARPPPPARGEPVTGAYEAEAALDHPRLRGENPFTTCGFREGLQSLDSVAVGP</sequence>
<organism evidence="2 3">
    <name type="scientific">Actinacidiphila cocklensis</name>
    <dbReference type="NCBI Taxonomy" id="887465"/>
    <lineage>
        <taxon>Bacteria</taxon>
        <taxon>Bacillati</taxon>
        <taxon>Actinomycetota</taxon>
        <taxon>Actinomycetes</taxon>
        <taxon>Kitasatosporales</taxon>
        <taxon>Streptomycetaceae</taxon>
        <taxon>Actinacidiphila</taxon>
    </lineage>
</organism>
<keyword evidence="3" id="KW-1185">Reference proteome</keyword>
<gene>
    <name evidence="2" type="ORF">SCOCK_450028</name>
</gene>
<evidence type="ECO:0000313" key="2">
    <source>
        <dbReference type="EMBL" id="CAG6396713.1"/>
    </source>
</evidence>
<dbReference type="Proteomes" id="UP001152519">
    <property type="component" value="Unassembled WGS sequence"/>
</dbReference>
<accession>A0A9W4GTX0</accession>
<proteinExistence type="predicted"/>
<evidence type="ECO:0000313" key="3">
    <source>
        <dbReference type="Proteomes" id="UP001152519"/>
    </source>
</evidence>
<dbReference type="EMBL" id="CAJSLV010000076">
    <property type="protein sequence ID" value="CAG6396713.1"/>
    <property type="molecule type" value="Genomic_DNA"/>
</dbReference>
<comment type="caution">
    <text evidence="2">The sequence shown here is derived from an EMBL/GenBank/DDBJ whole genome shotgun (WGS) entry which is preliminary data.</text>
</comment>
<dbReference type="AlphaFoldDB" id="A0A9W4GTX0"/>
<name>A0A9W4GTX0_9ACTN</name>
<feature type="region of interest" description="Disordered" evidence="1">
    <location>
        <begin position="1"/>
        <end position="21"/>
    </location>
</feature>